<dbReference type="Pfam" id="PF03061">
    <property type="entry name" value="4HBT"/>
    <property type="match status" value="1"/>
</dbReference>
<name>A0A161PYY3_9FIRM</name>
<dbReference type="InterPro" id="IPR006683">
    <property type="entry name" value="Thioestr_dom"/>
</dbReference>
<comment type="caution">
    <text evidence="2">The sequence shown here is derived from an EMBL/GenBank/DDBJ whole genome shotgun (WGS) entry which is preliminary data.</text>
</comment>
<dbReference type="AlphaFoldDB" id="A0A161PYY3"/>
<organism evidence="2 3">
    <name type="scientific">Thermovenabulum gondwanense</name>
    <dbReference type="NCBI Taxonomy" id="520767"/>
    <lineage>
        <taxon>Bacteria</taxon>
        <taxon>Bacillati</taxon>
        <taxon>Bacillota</taxon>
        <taxon>Clostridia</taxon>
        <taxon>Thermosediminibacterales</taxon>
        <taxon>Thermosediminibacteraceae</taxon>
        <taxon>Thermovenabulum</taxon>
    </lineage>
</organism>
<feature type="domain" description="Thioesterase" evidence="1">
    <location>
        <begin position="16"/>
        <end position="89"/>
    </location>
</feature>
<proteinExistence type="predicted"/>
<gene>
    <name evidence="2" type="ORF">ATZ99_04690</name>
</gene>
<dbReference type="Gene3D" id="3.10.129.10">
    <property type="entry name" value="Hotdog Thioesterase"/>
    <property type="match status" value="1"/>
</dbReference>
<dbReference type="CDD" id="cd03440">
    <property type="entry name" value="hot_dog"/>
    <property type="match status" value="1"/>
</dbReference>
<dbReference type="Proteomes" id="UP000075737">
    <property type="component" value="Unassembled WGS sequence"/>
</dbReference>
<reference evidence="2 3" key="1">
    <citation type="submission" date="2015-12" db="EMBL/GenBank/DDBJ databases">
        <title>Draft genome of Thermovenabulum gondwanense isolated from a red thermophilic microbial mat colonisisng an outflow channel of a bore well.</title>
        <authorList>
            <person name="Patel B.K."/>
        </authorList>
    </citation>
    <scope>NUCLEOTIDE SEQUENCE [LARGE SCALE GENOMIC DNA]</scope>
    <source>
        <strain evidence="2 3">R270</strain>
    </source>
</reference>
<dbReference type="SUPFAM" id="SSF54637">
    <property type="entry name" value="Thioesterase/thiol ester dehydrase-isomerase"/>
    <property type="match status" value="1"/>
</dbReference>
<accession>A0A161PYY3</accession>
<evidence type="ECO:0000259" key="1">
    <source>
        <dbReference type="Pfam" id="PF03061"/>
    </source>
</evidence>
<dbReference type="STRING" id="520767.ATZ99_04690"/>
<keyword evidence="3" id="KW-1185">Reference proteome</keyword>
<sequence>MILKGFTTPAMLNQYGVTSFGSLMTAMANAGLEAFRIVKRLETIPDTFTVYFSKPVQLKEDIIIKAEIMEIGRKAGKVEINVENQNGMIAKGVMSVKVLIR</sequence>
<dbReference type="EMBL" id="LOHZ01000020">
    <property type="protein sequence ID" value="KYO67829.1"/>
    <property type="molecule type" value="Genomic_DNA"/>
</dbReference>
<evidence type="ECO:0000313" key="2">
    <source>
        <dbReference type="EMBL" id="KYO67829.1"/>
    </source>
</evidence>
<evidence type="ECO:0000313" key="3">
    <source>
        <dbReference type="Proteomes" id="UP000075737"/>
    </source>
</evidence>
<protein>
    <recommendedName>
        <fullName evidence="1">Thioesterase domain-containing protein</fullName>
    </recommendedName>
</protein>
<dbReference type="InterPro" id="IPR029069">
    <property type="entry name" value="HotDog_dom_sf"/>
</dbReference>